<evidence type="ECO:0000313" key="2">
    <source>
        <dbReference type="EMBL" id="KGM18270.1"/>
    </source>
</evidence>
<dbReference type="GO" id="GO:0004357">
    <property type="term" value="F:glutamate-cysteine ligase activity"/>
    <property type="evidence" value="ECO:0007669"/>
    <property type="project" value="UniProtKB-EC"/>
</dbReference>
<dbReference type="InterPro" id="IPR006336">
    <property type="entry name" value="GCS2"/>
</dbReference>
<dbReference type="PANTHER" id="PTHR36510:SF3">
    <property type="entry name" value="CONSERVED PROTEIN"/>
    <property type="match status" value="1"/>
</dbReference>
<evidence type="ECO:0000256" key="1">
    <source>
        <dbReference type="ARBA" id="ARBA00048819"/>
    </source>
</evidence>
<protein>
    <submittedName>
        <fullName evidence="2">Glutamate--cysteine ligase</fullName>
    </submittedName>
</protein>
<dbReference type="EMBL" id="JRVJ01000019">
    <property type="protein sequence ID" value="KGM18270.1"/>
    <property type="molecule type" value="Genomic_DNA"/>
</dbReference>
<dbReference type="GeneID" id="300552298"/>
<dbReference type="Pfam" id="PF04107">
    <property type="entry name" value="GCS2"/>
    <property type="match status" value="1"/>
</dbReference>
<keyword evidence="3" id="KW-1185">Reference proteome</keyword>
<evidence type="ECO:0000313" key="3">
    <source>
        <dbReference type="Proteomes" id="UP000030145"/>
    </source>
</evidence>
<dbReference type="PANTHER" id="PTHR36510">
    <property type="entry name" value="GLUTAMATE--CYSTEINE LIGASE 2-RELATED"/>
    <property type="match status" value="1"/>
</dbReference>
<dbReference type="InterPro" id="IPR050141">
    <property type="entry name" value="GCL_type2/YbdK_subfam"/>
</dbReference>
<sequence length="496" mass="55700">MGDAVSSHTYTPKQRTSYRKNLLHDLELFDHHLQEAEFMDEGSIGLELELNLVDEHMQPAKVGKEVLEDLSDEFQSEIGSFNIEVNHPPLSISGDGLQKLHSGLEQRLDTARAAARKHGANVAMIGTLPTLTTEFLSDPSWMTQENRYRALSNAVMEARGELVRIDITRQDRYLHDFEDIAPESACTSIQLHLQVAPNRFADAWNASQAIAGVQAAVAANSPLFAGYQLWHESRIPLFAQSIDTRTNELVNQGVRPRVWFGERWITSVFDLFEENVRYFSPLLPEARLEAGNPIMNGNNPALHYLNLQNGTVWRWNRPIYDPNTPQAHIRVENRLLPAGPTAADIVADAAFYYGLVKYLSNQARPVWSRLPFSDADANFNAGARDGLFARMKWPRVGKVSVSELVRDHLLEQSRRGLESLDVDKDLIDTYLGIIGARTKSRQNGATWQLTALANTGGSNIEPDSPRRREAIARMLAAYLDNQQTGEPVHTWSTKID</sequence>
<dbReference type="InterPro" id="IPR014746">
    <property type="entry name" value="Gln_synth/guanido_kin_cat_dom"/>
</dbReference>
<keyword evidence="2" id="KW-0436">Ligase</keyword>
<dbReference type="GO" id="GO:0042398">
    <property type="term" value="P:modified amino acid biosynthetic process"/>
    <property type="evidence" value="ECO:0007669"/>
    <property type="project" value="InterPro"/>
</dbReference>
<accession>A0A0A2DGG1</accession>
<dbReference type="Proteomes" id="UP000030145">
    <property type="component" value="Unassembled WGS sequence"/>
</dbReference>
<comment type="catalytic activity">
    <reaction evidence="1">
        <text>L-cysteine + L-glutamate + ATP = gamma-L-glutamyl-L-cysteine + ADP + phosphate + H(+)</text>
        <dbReference type="Rhea" id="RHEA:13285"/>
        <dbReference type="ChEBI" id="CHEBI:15378"/>
        <dbReference type="ChEBI" id="CHEBI:29985"/>
        <dbReference type="ChEBI" id="CHEBI:30616"/>
        <dbReference type="ChEBI" id="CHEBI:35235"/>
        <dbReference type="ChEBI" id="CHEBI:43474"/>
        <dbReference type="ChEBI" id="CHEBI:58173"/>
        <dbReference type="ChEBI" id="CHEBI:456216"/>
        <dbReference type="EC" id="6.3.2.2"/>
    </reaction>
</comment>
<dbReference type="AlphaFoldDB" id="A0A0A2DGG1"/>
<gene>
    <name evidence="2" type="ORF">MA47_09010</name>
</gene>
<proteinExistence type="predicted"/>
<organism evidence="2 3">
    <name type="scientific">Corynebacterium auriscanis</name>
    <dbReference type="NCBI Taxonomy" id="99807"/>
    <lineage>
        <taxon>Bacteria</taxon>
        <taxon>Bacillati</taxon>
        <taxon>Actinomycetota</taxon>
        <taxon>Actinomycetes</taxon>
        <taxon>Mycobacteriales</taxon>
        <taxon>Corynebacteriaceae</taxon>
        <taxon>Corynebacterium</taxon>
    </lineage>
</organism>
<dbReference type="RefSeq" id="WP_035115424.1">
    <property type="nucleotide sequence ID" value="NZ_CP047046.1"/>
</dbReference>
<name>A0A0A2DGG1_9CORY</name>
<dbReference type="Gene3D" id="3.30.590.20">
    <property type="match status" value="1"/>
</dbReference>
<reference evidence="2 3" key="1">
    <citation type="submission" date="2014-10" db="EMBL/GenBank/DDBJ databases">
        <title>Whole Genome sequence of Corynebacterium auriscanis strain CIP 106629.</title>
        <authorList>
            <person name="Hassan S.S."/>
            <person name="Jamal S.B."/>
            <person name="Tiwari S."/>
            <person name="Oliveira L.D.C."/>
            <person name="Souza F."/>
            <person name="Mariano D.C."/>
            <person name="Almeida S."/>
            <person name="Dorella F."/>
            <person name="Pereira F."/>
            <person name="Carvalho A."/>
            <person name="Leal C.A."/>
            <person name="Soares S.D.C."/>
            <person name="Figueiredo H.C."/>
            <person name="Silva A."/>
            <person name="Azevedo V.A."/>
        </authorList>
    </citation>
    <scope>NUCLEOTIDE SEQUENCE [LARGE SCALE GENOMIC DNA]</scope>
    <source>
        <strain evidence="2 3">CIP 106629</strain>
    </source>
</reference>
<dbReference type="SUPFAM" id="SSF55931">
    <property type="entry name" value="Glutamine synthetase/guanido kinase"/>
    <property type="match status" value="1"/>
</dbReference>
<comment type="caution">
    <text evidence="2">The sequence shown here is derived from an EMBL/GenBank/DDBJ whole genome shotgun (WGS) entry which is preliminary data.</text>
</comment>
<dbReference type="InterPro" id="IPR016602">
    <property type="entry name" value="UCP012666"/>
</dbReference>
<dbReference type="PIRSF" id="PIRSF012666">
    <property type="entry name" value="UCP012666"/>
    <property type="match status" value="1"/>
</dbReference>